<dbReference type="Gene3D" id="3.40.50.1360">
    <property type="match status" value="1"/>
</dbReference>
<keyword evidence="3 6" id="KW-0238">DNA-binding</keyword>
<gene>
    <name evidence="6" type="ORF">QO002_006326</name>
</gene>
<evidence type="ECO:0000256" key="4">
    <source>
        <dbReference type="ARBA" id="ARBA00023163"/>
    </source>
</evidence>
<dbReference type="Gene3D" id="1.10.10.60">
    <property type="entry name" value="Homeodomain-like"/>
    <property type="match status" value="1"/>
</dbReference>
<dbReference type="Proteomes" id="UP001230207">
    <property type="component" value="Unassembled WGS sequence"/>
</dbReference>
<dbReference type="EMBL" id="JAUSVF010000007">
    <property type="protein sequence ID" value="MDQ0324119.1"/>
    <property type="molecule type" value="Genomic_DNA"/>
</dbReference>
<keyword evidence="2" id="KW-0805">Transcription regulation</keyword>
<evidence type="ECO:0000259" key="5">
    <source>
        <dbReference type="PROSITE" id="PS51063"/>
    </source>
</evidence>
<name>A0ABU0C0S2_9HYPH</name>
<organism evidence="6 7">
    <name type="scientific">Pararhizobium capsulatum DSM 1112</name>
    <dbReference type="NCBI Taxonomy" id="1121113"/>
    <lineage>
        <taxon>Bacteria</taxon>
        <taxon>Pseudomonadati</taxon>
        <taxon>Pseudomonadota</taxon>
        <taxon>Alphaproteobacteria</taxon>
        <taxon>Hyphomicrobiales</taxon>
        <taxon>Rhizobiaceae</taxon>
        <taxon>Rhizobium/Agrobacterium group</taxon>
        <taxon>Pararhizobium</taxon>
    </lineage>
</organism>
<proteinExistence type="inferred from homology"/>
<evidence type="ECO:0000313" key="6">
    <source>
        <dbReference type="EMBL" id="MDQ0324119.1"/>
    </source>
</evidence>
<keyword evidence="7" id="KW-1185">Reference proteome</keyword>
<evidence type="ECO:0000256" key="1">
    <source>
        <dbReference type="ARBA" id="ARBA00010466"/>
    </source>
</evidence>
<dbReference type="InterPro" id="IPR013249">
    <property type="entry name" value="RNA_pol_sigma70_r4_t2"/>
</dbReference>
<evidence type="ECO:0000313" key="7">
    <source>
        <dbReference type="Proteomes" id="UP001230207"/>
    </source>
</evidence>
<dbReference type="Pfam" id="PF04198">
    <property type="entry name" value="Sugar-bind"/>
    <property type="match status" value="1"/>
</dbReference>
<dbReference type="InterPro" id="IPR007324">
    <property type="entry name" value="Sugar-bd_dom_put"/>
</dbReference>
<evidence type="ECO:0000256" key="3">
    <source>
        <dbReference type="ARBA" id="ARBA00023125"/>
    </source>
</evidence>
<sequence>MVAKLHYESDMPQVEIAKKLGVSTATVSRLLTRARALGIVRIQVMDLVIPDEITARLIEVLGLKRAAVVDTPSTGVLSSLATPLGNMLKDENLSKGAVVGIGWGRAVREVIQAGLPRVPEVRAVALNGGLQQSAPHFQINEFVRQAAEQFGGTAHFLHAPYVSSVELRDAFLTDPVVKQTTGLWDQLDCAIVGIGLPHAINPPEASAATISEQDIGGAVGDVIRHYVDRDGALLHWEGEERMIAASVAQLRNVGLSIGVAATVEKAAGIVGAVRSGMINALVTDTTTALAVLEICEADPKIHADRAAQK</sequence>
<dbReference type="SUPFAM" id="SSF100950">
    <property type="entry name" value="NagB/RpiA/CoA transferase-like"/>
    <property type="match status" value="1"/>
</dbReference>
<dbReference type="InterPro" id="IPR037171">
    <property type="entry name" value="NagB/RpiA_transferase-like"/>
</dbReference>
<dbReference type="RefSeq" id="WP_307237503.1">
    <property type="nucleotide sequence ID" value="NZ_JAUSVF010000007.1"/>
</dbReference>
<dbReference type="PANTHER" id="PTHR34294:SF1">
    <property type="entry name" value="TRANSCRIPTIONAL REGULATOR LSRR"/>
    <property type="match status" value="1"/>
</dbReference>
<dbReference type="GO" id="GO:0003677">
    <property type="term" value="F:DNA binding"/>
    <property type="evidence" value="ECO:0007669"/>
    <property type="project" value="UniProtKB-KW"/>
</dbReference>
<feature type="domain" description="HTH crp-type" evidence="5">
    <location>
        <begin position="1"/>
        <end position="53"/>
    </location>
</feature>
<evidence type="ECO:0000256" key="2">
    <source>
        <dbReference type="ARBA" id="ARBA00023015"/>
    </source>
</evidence>
<reference evidence="6 7" key="1">
    <citation type="submission" date="2023-07" db="EMBL/GenBank/DDBJ databases">
        <title>Genomic Encyclopedia of Type Strains, Phase IV (KMG-IV): sequencing the most valuable type-strain genomes for metagenomic binning, comparative biology and taxonomic classification.</title>
        <authorList>
            <person name="Goeker M."/>
        </authorList>
    </citation>
    <scope>NUCLEOTIDE SEQUENCE [LARGE SCALE GENOMIC DNA]</scope>
    <source>
        <strain evidence="6 7">DSM 1112</strain>
    </source>
</reference>
<keyword evidence="4" id="KW-0804">Transcription</keyword>
<protein>
    <submittedName>
        <fullName evidence="6">DNA-binding transcriptional regulator LsrR (DeoR family)</fullName>
    </submittedName>
</protein>
<dbReference type="InterPro" id="IPR012318">
    <property type="entry name" value="HTH_CRP"/>
</dbReference>
<dbReference type="PROSITE" id="PS51063">
    <property type="entry name" value="HTH_CRP_2"/>
    <property type="match status" value="1"/>
</dbReference>
<accession>A0ABU0C0S2</accession>
<dbReference type="InterPro" id="IPR051054">
    <property type="entry name" value="SorC_transcr_regulators"/>
</dbReference>
<dbReference type="PANTHER" id="PTHR34294">
    <property type="entry name" value="TRANSCRIPTIONAL REGULATOR-RELATED"/>
    <property type="match status" value="1"/>
</dbReference>
<comment type="caution">
    <text evidence="6">The sequence shown here is derived from an EMBL/GenBank/DDBJ whole genome shotgun (WGS) entry which is preliminary data.</text>
</comment>
<comment type="similarity">
    <text evidence="1">Belongs to the SorC transcriptional regulatory family.</text>
</comment>
<dbReference type="Pfam" id="PF08281">
    <property type="entry name" value="Sigma70_r4_2"/>
    <property type="match status" value="1"/>
</dbReference>